<keyword evidence="1" id="KW-0812">Transmembrane</keyword>
<comment type="caution">
    <text evidence="2">The sequence shown here is derived from an EMBL/GenBank/DDBJ whole genome shotgun (WGS) entry which is preliminary data.</text>
</comment>
<name>A0A971S0R0_9BACT</name>
<reference evidence="2" key="1">
    <citation type="journal article" date="2020" name="Biotechnol. Biofuels">
        <title>New insights from the biogas microbiome by comprehensive genome-resolved metagenomics of nearly 1600 species originating from multiple anaerobic digesters.</title>
        <authorList>
            <person name="Campanaro S."/>
            <person name="Treu L."/>
            <person name="Rodriguez-R L.M."/>
            <person name="Kovalovszki A."/>
            <person name="Ziels R.M."/>
            <person name="Maus I."/>
            <person name="Zhu X."/>
            <person name="Kougias P.G."/>
            <person name="Basile A."/>
            <person name="Luo G."/>
            <person name="Schluter A."/>
            <person name="Konstantinidis K.T."/>
            <person name="Angelidaki I."/>
        </authorList>
    </citation>
    <scope>NUCLEOTIDE SEQUENCE</scope>
    <source>
        <strain evidence="2">AS06rmzACSIP_7</strain>
    </source>
</reference>
<keyword evidence="1" id="KW-1133">Transmembrane helix</keyword>
<organism evidence="2 3">
    <name type="scientific">Syntrophorhabdus aromaticivorans</name>
    <dbReference type="NCBI Taxonomy" id="328301"/>
    <lineage>
        <taxon>Bacteria</taxon>
        <taxon>Pseudomonadati</taxon>
        <taxon>Thermodesulfobacteriota</taxon>
        <taxon>Syntrophorhabdia</taxon>
        <taxon>Syntrophorhabdales</taxon>
        <taxon>Syntrophorhabdaceae</taxon>
        <taxon>Syntrophorhabdus</taxon>
    </lineage>
</organism>
<proteinExistence type="predicted"/>
<dbReference type="AlphaFoldDB" id="A0A971S0R0"/>
<dbReference type="NCBIfam" id="TIGR04411">
    <property type="entry name" value="T2SS_GspN_Lepto"/>
    <property type="match status" value="1"/>
</dbReference>
<evidence type="ECO:0000313" key="3">
    <source>
        <dbReference type="Proteomes" id="UP000777265"/>
    </source>
</evidence>
<evidence type="ECO:0000256" key="1">
    <source>
        <dbReference type="SAM" id="Phobius"/>
    </source>
</evidence>
<evidence type="ECO:0000313" key="2">
    <source>
        <dbReference type="EMBL" id="NLW35283.1"/>
    </source>
</evidence>
<feature type="transmembrane region" description="Helical" evidence="1">
    <location>
        <begin position="12"/>
        <end position="34"/>
    </location>
</feature>
<accession>A0A971S0R0</accession>
<dbReference type="Proteomes" id="UP000777265">
    <property type="component" value="Unassembled WGS sequence"/>
</dbReference>
<gene>
    <name evidence="2" type="primary">gspN</name>
    <name evidence="2" type="ORF">GXY80_07360</name>
</gene>
<sequence length="299" mass="32040">MKIAGIKIPRQHLLMAGLGSGSIILIFVLVFFFFPYQRALKISFQDFLSGSKMSVSFVGVRPGPAKALASHIVVGHENIYGQPLFELDTASLTWNPFSLFRGTIAMSCQAKAYGGTFRLAITGIPLVGTGSPKLNMIFGDIDLAKYPEGRLPWFKSMKGVLNGSVNKDLMLLTGERGKGIFSVVVKNGVLDHVTVKTPQELTVSFKKLTIEGRIQGDNIIVDKLLIHGPDMSIRGSGLIESGAAVEAVNLKFSYEAISKTAPLPGKGVITVSGTIWEPDIVVAPESPPPASVATTAVQR</sequence>
<dbReference type="InterPro" id="IPR030925">
    <property type="entry name" value="T2SS_GspN_Lepto"/>
</dbReference>
<reference evidence="2" key="2">
    <citation type="submission" date="2020-01" db="EMBL/GenBank/DDBJ databases">
        <authorList>
            <person name="Campanaro S."/>
        </authorList>
    </citation>
    <scope>NUCLEOTIDE SEQUENCE</scope>
    <source>
        <strain evidence="2">AS06rmzACSIP_7</strain>
    </source>
</reference>
<protein>
    <submittedName>
        <fullName evidence="2">Type II secretion system protein GspN</fullName>
    </submittedName>
</protein>
<keyword evidence="1" id="KW-0472">Membrane</keyword>
<dbReference type="EMBL" id="JAAYEE010000121">
    <property type="protein sequence ID" value="NLW35283.1"/>
    <property type="molecule type" value="Genomic_DNA"/>
</dbReference>